<gene>
    <name evidence="8" type="ordered locus">Dole_1222</name>
</gene>
<evidence type="ECO:0000256" key="1">
    <source>
        <dbReference type="ARBA" id="ARBA00022485"/>
    </source>
</evidence>
<dbReference type="AlphaFoldDB" id="A8ZY21"/>
<dbReference type="EMBL" id="CP000859">
    <property type="protein sequence ID" value="ABW67028.1"/>
    <property type="molecule type" value="Genomic_DNA"/>
</dbReference>
<evidence type="ECO:0000256" key="2">
    <source>
        <dbReference type="ARBA" id="ARBA00022723"/>
    </source>
</evidence>
<keyword evidence="2 6" id="KW-0479">Metal-binding</keyword>
<dbReference type="InterPro" id="IPR017896">
    <property type="entry name" value="4Fe4S_Fe-S-bd"/>
</dbReference>
<name>A8ZY21_DESOH</name>
<organism evidence="8 9">
    <name type="scientific">Desulfosudis oleivorans (strain DSM 6200 / JCM 39069 / Hxd3)</name>
    <name type="common">Desulfococcus oleovorans</name>
    <dbReference type="NCBI Taxonomy" id="96561"/>
    <lineage>
        <taxon>Bacteria</taxon>
        <taxon>Pseudomonadati</taxon>
        <taxon>Thermodesulfobacteriota</taxon>
        <taxon>Desulfobacteria</taxon>
        <taxon>Desulfobacterales</taxon>
        <taxon>Desulfosudaceae</taxon>
        <taxon>Desulfosudis</taxon>
    </lineage>
</organism>
<dbReference type="PROSITE" id="PS51379">
    <property type="entry name" value="4FE4S_FER_2"/>
    <property type="match status" value="2"/>
</dbReference>
<proteinExistence type="predicted"/>
<dbReference type="eggNOG" id="COG0247">
    <property type="taxonomic scope" value="Bacteria"/>
</dbReference>
<comment type="catalytic activity">
    <reaction evidence="6">
        <text>glycolate + A = glyoxylate + AH2</text>
        <dbReference type="Rhea" id="RHEA:21264"/>
        <dbReference type="ChEBI" id="CHEBI:13193"/>
        <dbReference type="ChEBI" id="CHEBI:17499"/>
        <dbReference type="ChEBI" id="CHEBI:29805"/>
        <dbReference type="ChEBI" id="CHEBI:36655"/>
        <dbReference type="EC" id="1.1.99.14"/>
    </reaction>
</comment>
<evidence type="ECO:0000313" key="8">
    <source>
        <dbReference type="EMBL" id="ABW67028.1"/>
    </source>
</evidence>
<dbReference type="InterPro" id="IPR009051">
    <property type="entry name" value="Helical_ferredxn"/>
</dbReference>
<dbReference type="OrthoDB" id="5289041at2"/>
<dbReference type="GO" id="GO:0019154">
    <property type="term" value="F:glycolate dehydrogenase activity"/>
    <property type="evidence" value="ECO:0007669"/>
    <property type="project" value="UniProtKB-EC"/>
</dbReference>
<keyword evidence="6" id="KW-0249">Electron transport</keyword>
<keyword evidence="3" id="KW-0677">Repeat</keyword>
<dbReference type="EC" id="1.1.99.14" evidence="6"/>
<dbReference type="Proteomes" id="UP000008561">
    <property type="component" value="Chromosome"/>
</dbReference>
<dbReference type="KEGG" id="dol:Dole_1222"/>
<dbReference type="RefSeq" id="WP_012174645.1">
    <property type="nucleotide sequence ID" value="NC_009943.1"/>
</dbReference>
<feature type="domain" description="4Fe-4S ferredoxin-type" evidence="7">
    <location>
        <begin position="63"/>
        <end position="92"/>
    </location>
</feature>
<sequence>MKKITDLAQLAKQLETLTAVCKNCGTCQAACPLFPHTGMEKDIARGKIALLKGVMSEVVTNADTVLKRLDNCLLCGACKSVCPNRVDTLQIFLSARSLMAGYQGLSPAKKFFFRQVLARPWLFDALARMGTMAQPLFFKKSDADLDTRSPRFVMSPFLSDRHVPPLAPASFRREWVQQEKGAAEATPGKRVLFFTGCLIDKVYPQVAAAAIKALRHHGFAPVLMENEACCGIPALSSGDDNAFFRLMAQNMKQIGKMEFDLLVTACATCAFTIKKVWPMMAEKNSAQADLAEKIADRTKDITQVIAPLIAPPAGKTSADSVPVAYHDPCHLKKSLGVFREPRLLIEAGPGFRLTEMAAPDACCGMGGGFGITHYDMSKKIGESKKQNMLNTGCRVVATTCPACMIQLAGLLADASQADIPVRHVIELYAESL</sequence>
<dbReference type="STRING" id="96561.Dole_1222"/>
<comment type="catalytic activity">
    <reaction evidence="6">
        <text>(R)-lactate + A = pyruvate + AH2</text>
        <dbReference type="Rhea" id="RHEA:15089"/>
        <dbReference type="ChEBI" id="CHEBI:13193"/>
        <dbReference type="ChEBI" id="CHEBI:15361"/>
        <dbReference type="ChEBI" id="CHEBI:16004"/>
        <dbReference type="ChEBI" id="CHEBI:17499"/>
    </reaction>
</comment>
<comment type="cofactor">
    <cofactor evidence="6">
        <name>[4Fe-4S] cluster</name>
        <dbReference type="ChEBI" id="CHEBI:49883"/>
    </cofactor>
    <text evidence="6">Binds 2 [4Fe-4S] clusters.</text>
</comment>
<protein>
    <recommendedName>
        <fullName evidence="6">Glycolate oxidase iron-sulfur subunit</fullName>
        <ecNumber evidence="6">1.1.99.14</ecNumber>
    </recommendedName>
</protein>
<dbReference type="HOGENOM" id="CLU_023081_0_1_7"/>
<evidence type="ECO:0000256" key="5">
    <source>
        <dbReference type="ARBA" id="ARBA00023014"/>
    </source>
</evidence>
<feature type="domain" description="4Fe-4S ferredoxin-type" evidence="7">
    <location>
        <begin position="12"/>
        <end position="42"/>
    </location>
</feature>
<dbReference type="SUPFAM" id="SSF46548">
    <property type="entry name" value="alpha-helical ferredoxin"/>
    <property type="match status" value="1"/>
</dbReference>
<keyword evidence="1 6" id="KW-0004">4Fe-4S</keyword>
<keyword evidence="4 6" id="KW-0408">Iron</keyword>
<dbReference type="Gene3D" id="1.10.1060.10">
    <property type="entry name" value="Alpha-helical ferredoxin"/>
    <property type="match status" value="1"/>
</dbReference>
<evidence type="ECO:0000256" key="3">
    <source>
        <dbReference type="ARBA" id="ARBA00022737"/>
    </source>
</evidence>
<dbReference type="InterPro" id="IPR004017">
    <property type="entry name" value="Cys_rich_dom"/>
</dbReference>
<evidence type="ECO:0000259" key="7">
    <source>
        <dbReference type="PROSITE" id="PS51379"/>
    </source>
</evidence>
<dbReference type="Pfam" id="PF13183">
    <property type="entry name" value="Fer4_8"/>
    <property type="match status" value="1"/>
</dbReference>
<dbReference type="PANTHER" id="PTHR32479:SF20">
    <property type="entry name" value="GLYCOLATE OXIDASE IRON-SULFUR SUBUNIT"/>
    <property type="match status" value="1"/>
</dbReference>
<dbReference type="InterPro" id="IPR017900">
    <property type="entry name" value="4Fe4S_Fe_S_CS"/>
</dbReference>
<comment type="function">
    <text evidence="6">Component of a complex that catalyzes the oxidation of glycolate to glyoxylate.</text>
</comment>
<dbReference type="Pfam" id="PF02754">
    <property type="entry name" value="CCG"/>
    <property type="match status" value="2"/>
</dbReference>
<keyword evidence="6" id="KW-0813">Transport</keyword>
<reference evidence="8 9" key="1">
    <citation type="submission" date="2007-10" db="EMBL/GenBank/DDBJ databases">
        <title>Complete sequence of Desulfococcus oleovorans Hxd3.</title>
        <authorList>
            <consortium name="US DOE Joint Genome Institute"/>
            <person name="Copeland A."/>
            <person name="Lucas S."/>
            <person name="Lapidus A."/>
            <person name="Barry K."/>
            <person name="Glavina del Rio T."/>
            <person name="Dalin E."/>
            <person name="Tice H."/>
            <person name="Pitluck S."/>
            <person name="Kiss H."/>
            <person name="Brettin T."/>
            <person name="Bruce D."/>
            <person name="Detter J.C."/>
            <person name="Han C."/>
            <person name="Schmutz J."/>
            <person name="Larimer F."/>
            <person name="Land M."/>
            <person name="Hauser L."/>
            <person name="Kyrpides N."/>
            <person name="Kim E."/>
            <person name="Wawrik B."/>
            <person name="Richardson P."/>
        </authorList>
    </citation>
    <scope>NUCLEOTIDE SEQUENCE [LARGE SCALE GENOMIC DNA]</scope>
    <source>
        <strain evidence="9">DSM 6200 / JCM 39069 / Hxd3</strain>
    </source>
</reference>
<evidence type="ECO:0000256" key="4">
    <source>
        <dbReference type="ARBA" id="ARBA00023004"/>
    </source>
</evidence>
<dbReference type="PIRSF" id="PIRSF000139">
    <property type="entry name" value="Glc_ox_4Fe-4S"/>
    <property type="match status" value="1"/>
</dbReference>
<dbReference type="PROSITE" id="PS00198">
    <property type="entry name" value="4FE4S_FER_1"/>
    <property type="match status" value="1"/>
</dbReference>
<accession>A8ZY21</accession>
<keyword evidence="5 6" id="KW-0411">Iron-sulfur</keyword>
<dbReference type="PANTHER" id="PTHR32479">
    <property type="entry name" value="GLYCOLATE OXIDASE IRON-SULFUR SUBUNIT"/>
    <property type="match status" value="1"/>
</dbReference>
<dbReference type="InterPro" id="IPR012257">
    <property type="entry name" value="Glc_ox_4Fe-4S"/>
</dbReference>
<keyword evidence="9" id="KW-1185">Reference proteome</keyword>
<dbReference type="GO" id="GO:0046872">
    <property type="term" value="F:metal ion binding"/>
    <property type="evidence" value="ECO:0007669"/>
    <property type="project" value="UniProtKB-UniRule"/>
</dbReference>
<dbReference type="GO" id="GO:0051539">
    <property type="term" value="F:4 iron, 4 sulfur cluster binding"/>
    <property type="evidence" value="ECO:0007669"/>
    <property type="project" value="UniProtKB-UniRule"/>
</dbReference>
<evidence type="ECO:0000313" key="9">
    <source>
        <dbReference type="Proteomes" id="UP000008561"/>
    </source>
</evidence>
<evidence type="ECO:0000256" key="6">
    <source>
        <dbReference type="PIRNR" id="PIRNR000139"/>
    </source>
</evidence>